<dbReference type="GO" id="GO:0006313">
    <property type="term" value="P:DNA transposition"/>
    <property type="evidence" value="ECO:0007669"/>
    <property type="project" value="InterPro"/>
</dbReference>
<accession>A0A6J4L7Q0</accession>
<dbReference type="Gene3D" id="3.30.70.1290">
    <property type="entry name" value="Transposase IS200-like"/>
    <property type="match status" value="1"/>
</dbReference>
<protein>
    <recommendedName>
        <fullName evidence="2">Transposase IS200-like domain-containing protein</fullName>
    </recommendedName>
</protein>
<reference evidence="1" key="1">
    <citation type="submission" date="2020-02" db="EMBL/GenBank/DDBJ databases">
        <authorList>
            <person name="Meier V. D."/>
        </authorList>
    </citation>
    <scope>NUCLEOTIDE SEQUENCE</scope>
    <source>
        <strain evidence="1">AVDCRST_MAG56</strain>
    </source>
</reference>
<sequence length="174" mass="21020">MELNRVYFYTATSLRWQRLLVRDAYKDVIIESLQWLVDRQKVRLYGYVVMPNHVHFIWESISMNGREKPHASFMKHTGHLFLKNLQKHHSQVLPYFLVNTNTRTYQFWQRDSLPVEMLSRLMLEQKLCYLHNNPLQDRWNLATSPEAYRYSSASFYETGIDPYRIVTHYLDRTG</sequence>
<name>A0A6J4L7Q0_9SPHI</name>
<dbReference type="GO" id="GO:0004803">
    <property type="term" value="F:transposase activity"/>
    <property type="evidence" value="ECO:0007669"/>
    <property type="project" value="InterPro"/>
</dbReference>
<dbReference type="InterPro" id="IPR036515">
    <property type="entry name" value="Transposase_17_sf"/>
</dbReference>
<dbReference type="EMBL" id="CADCTQ010000590">
    <property type="protein sequence ID" value="CAA9325147.1"/>
    <property type="molecule type" value="Genomic_DNA"/>
</dbReference>
<dbReference type="SUPFAM" id="SSF143422">
    <property type="entry name" value="Transposase IS200-like"/>
    <property type="match status" value="1"/>
</dbReference>
<gene>
    <name evidence="1" type="ORF">AVDCRST_MAG56-7085</name>
</gene>
<evidence type="ECO:0000313" key="1">
    <source>
        <dbReference type="EMBL" id="CAA9325147.1"/>
    </source>
</evidence>
<proteinExistence type="predicted"/>
<dbReference type="AlphaFoldDB" id="A0A6J4L7Q0"/>
<evidence type="ECO:0008006" key="2">
    <source>
        <dbReference type="Google" id="ProtNLM"/>
    </source>
</evidence>
<dbReference type="GO" id="GO:0003677">
    <property type="term" value="F:DNA binding"/>
    <property type="evidence" value="ECO:0007669"/>
    <property type="project" value="InterPro"/>
</dbReference>
<organism evidence="1">
    <name type="scientific">uncultured Cytophagales bacterium</name>
    <dbReference type="NCBI Taxonomy" id="158755"/>
    <lineage>
        <taxon>Bacteria</taxon>
        <taxon>Pseudomonadati</taxon>
        <taxon>Bacteroidota</taxon>
        <taxon>Sphingobacteriia</taxon>
        <taxon>Sphingobacteriales</taxon>
        <taxon>environmental samples</taxon>
    </lineage>
</organism>